<dbReference type="RefSeq" id="WP_224142176.1">
    <property type="nucleotide sequence ID" value="NZ_JAIQUM010000152.1"/>
</dbReference>
<dbReference type="Proteomes" id="UP001165287">
    <property type="component" value="Unassembled WGS sequence"/>
</dbReference>
<reference evidence="1" key="1">
    <citation type="submission" date="2024-05" db="EMBL/GenBank/DDBJ databases">
        <title>Metabacillus sp. nov., isolated from the rhizosphere soil of tomato plants.</title>
        <authorList>
            <person name="Ma R."/>
        </authorList>
    </citation>
    <scope>NUCLEOTIDE SEQUENCE</scope>
    <source>
        <strain evidence="1">DBTR6</strain>
    </source>
</reference>
<proteinExistence type="predicted"/>
<name>A0ABS7V0T4_9BACI</name>
<accession>A0ABS7V0T4</accession>
<dbReference type="EMBL" id="JAIQUM010000152">
    <property type="protein sequence ID" value="MBZ5753774.1"/>
    <property type="molecule type" value="Genomic_DNA"/>
</dbReference>
<keyword evidence="2" id="KW-1185">Reference proteome</keyword>
<protein>
    <submittedName>
        <fullName evidence="1">DUF1450 domain-containing protein</fullName>
    </submittedName>
</protein>
<gene>
    <name evidence="1" type="ORF">K9V48_27070</name>
</gene>
<evidence type="ECO:0000313" key="2">
    <source>
        <dbReference type="Proteomes" id="UP001165287"/>
    </source>
</evidence>
<dbReference type="Pfam" id="PF07293">
    <property type="entry name" value="DUF1450"/>
    <property type="match status" value="1"/>
</dbReference>
<comment type="caution">
    <text evidence="1">The sequence shown here is derived from an EMBL/GenBank/DDBJ whole genome shotgun (WGS) entry which is preliminary data.</text>
</comment>
<evidence type="ECO:0000313" key="1">
    <source>
        <dbReference type="EMBL" id="MBZ5753774.1"/>
    </source>
</evidence>
<sequence length="77" mass="8894">MKAFYFCRKNAFQVKRLSQTLIDRYPNVKIKEKKCLGKCKICTSNPFILVDGEVIKSKSLEKLAAKIGKYIIKKEAH</sequence>
<organism evidence="1 2">
    <name type="scientific">Metabacillus rhizolycopersici</name>
    <dbReference type="NCBI Taxonomy" id="2875709"/>
    <lineage>
        <taxon>Bacteria</taxon>
        <taxon>Bacillati</taxon>
        <taxon>Bacillota</taxon>
        <taxon>Bacilli</taxon>
        <taxon>Bacillales</taxon>
        <taxon>Bacillaceae</taxon>
        <taxon>Metabacillus</taxon>
    </lineage>
</organism>
<dbReference type="InterPro" id="IPR009910">
    <property type="entry name" value="DUF1450"/>
</dbReference>